<keyword evidence="7" id="KW-0460">Magnesium</keyword>
<evidence type="ECO:0000256" key="10">
    <source>
        <dbReference type="HAMAP-Rule" id="MF_00243"/>
    </source>
</evidence>
<dbReference type="eggNOG" id="arCOG00972">
    <property type="taxonomic scope" value="Archaea"/>
</dbReference>
<evidence type="ECO:0000256" key="2">
    <source>
        <dbReference type="ARBA" id="ARBA00022490"/>
    </source>
</evidence>
<evidence type="ECO:0000256" key="3">
    <source>
        <dbReference type="ARBA" id="ARBA00022679"/>
    </source>
</evidence>
<dbReference type="GO" id="GO:0000309">
    <property type="term" value="F:nicotinamide-nucleotide adenylyltransferase activity"/>
    <property type="evidence" value="ECO:0007669"/>
    <property type="project" value="UniProtKB-UniRule"/>
</dbReference>
<name>B8D681_DESA1</name>
<dbReference type="GO" id="GO:0009435">
    <property type="term" value="P:NAD+ biosynthetic process"/>
    <property type="evidence" value="ECO:0007669"/>
    <property type="project" value="UniProtKB-UniRule"/>
</dbReference>
<keyword evidence="10" id="KW-0662">Pyridine nucleotide biosynthesis</keyword>
<dbReference type="EMBL" id="CP001140">
    <property type="protein sequence ID" value="ACL11612.1"/>
    <property type="molecule type" value="Genomic_DNA"/>
</dbReference>
<dbReference type="EC" id="2.7.7.1" evidence="10"/>
<dbReference type="KEGG" id="dka:DKAM_1286"/>
<comment type="pathway">
    <text evidence="10">Cofactor biosynthesis; NAD(+) biosynthesis; NAD(+) from nicotinamide D-ribonucleotide: step 1/1.</text>
</comment>
<dbReference type="InterPro" id="IPR006418">
    <property type="entry name" value="NMN_Atrans_arc"/>
</dbReference>
<evidence type="ECO:0000256" key="6">
    <source>
        <dbReference type="ARBA" id="ARBA00022840"/>
    </source>
</evidence>
<protein>
    <recommendedName>
        <fullName evidence="10">Nicotinamide-nucleotide adenylyltransferase</fullName>
        <ecNumber evidence="10">2.7.7.1</ecNumber>
    </recommendedName>
    <alternativeName>
        <fullName evidence="10">NAD(+) diphosphorylase</fullName>
    </alternativeName>
    <alternativeName>
        <fullName evidence="10">NAD(+) pyrophosphorylase</fullName>
    </alternativeName>
    <alternativeName>
        <fullName evidence="10">NMN adenylyltransferase</fullName>
    </alternativeName>
</protein>
<dbReference type="Gene3D" id="3.40.50.620">
    <property type="entry name" value="HUPs"/>
    <property type="match status" value="1"/>
</dbReference>
<dbReference type="GeneID" id="7171345"/>
<keyword evidence="3 10" id="KW-0808">Transferase</keyword>
<reference evidence="12 13" key="1">
    <citation type="journal article" date="2009" name="J. Bacteriol.">
        <title>Complete genome sequence of the anaerobic, protein-degrading hyperthermophilic crenarchaeon Desulfurococcus kamchatkensis.</title>
        <authorList>
            <person name="Ravin N.V."/>
            <person name="Mardanov A.V."/>
            <person name="Beletsky A.V."/>
            <person name="Kublanov I.V."/>
            <person name="Kolganova T.V."/>
            <person name="Lebedinsky A.V."/>
            <person name="Chernyh N.A."/>
            <person name="Bonch-Osmolovskaya E.A."/>
            <person name="Skryabin K.G."/>
        </authorList>
    </citation>
    <scope>NUCLEOTIDE SEQUENCE [LARGE SCALE GENOMIC DNA]</scope>
    <source>
        <strain evidence="13">DSM 18924 / JCM 16383 / VKM B-2413 / 1221n</strain>
    </source>
</reference>
<keyword evidence="5 10" id="KW-0547">Nucleotide-binding</keyword>
<evidence type="ECO:0000256" key="4">
    <source>
        <dbReference type="ARBA" id="ARBA00022695"/>
    </source>
</evidence>
<comment type="subcellular location">
    <subcellularLocation>
        <location evidence="10">Cytoplasm</location>
    </subcellularLocation>
</comment>
<evidence type="ECO:0000256" key="8">
    <source>
        <dbReference type="ARBA" id="ARBA00022993"/>
    </source>
</evidence>
<evidence type="ECO:0000256" key="5">
    <source>
        <dbReference type="ARBA" id="ARBA00022741"/>
    </source>
</evidence>
<evidence type="ECO:0000256" key="9">
    <source>
        <dbReference type="ARBA" id="ARBA00029346"/>
    </source>
</evidence>
<dbReference type="GO" id="GO:0005524">
    <property type="term" value="F:ATP binding"/>
    <property type="evidence" value="ECO:0007669"/>
    <property type="project" value="UniProtKB-KW"/>
</dbReference>
<keyword evidence="6 10" id="KW-0067">ATP-binding</keyword>
<dbReference type="Pfam" id="PF01467">
    <property type="entry name" value="CTP_transf_like"/>
    <property type="match status" value="1"/>
</dbReference>
<evidence type="ECO:0000313" key="12">
    <source>
        <dbReference type="EMBL" id="ACL11612.1"/>
    </source>
</evidence>
<evidence type="ECO:0000313" key="13">
    <source>
        <dbReference type="Proteomes" id="UP000006903"/>
    </source>
</evidence>
<dbReference type="NCBIfam" id="NF002243">
    <property type="entry name" value="PRK01153.1"/>
    <property type="match status" value="1"/>
</dbReference>
<dbReference type="HOGENOM" id="CLU_108783_0_0_2"/>
<comment type="similarity">
    <text evidence="1 10">Belongs to the archaeal NMN adenylyltransferase family.</text>
</comment>
<dbReference type="GO" id="GO:0015937">
    <property type="term" value="P:coenzyme A biosynthetic process"/>
    <property type="evidence" value="ECO:0007669"/>
    <property type="project" value="UniProtKB-KW"/>
</dbReference>
<dbReference type="HAMAP" id="MF_00243">
    <property type="entry name" value="NMN_adenylyltr"/>
    <property type="match status" value="1"/>
</dbReference>
<dbReference type="PANTHER" id="PTHR21342">
    <property type="entry name" value="PHOSPHOPANTETHEINE ADENYLYLTRANSFERASE"/>
    <property type="match status" value="1"/>
</dbReference>
<dbReference type="PANTHER" id="PTHR21342:SF0">
    <property type="entry name" value="BIFUNCTIONAL NMN ADENYLYLTRANSFERASE_NUDIX HYDROLASE"/>
    <property type="match status" value="1"/>
</dbReference>
<dbReference type="NCBIfam" id="TIGR00125">
    <property type="entry name" value="cyt_tran_rel"/>
    <property type="match status" value="1"/>
</dbReference>
<dbReference type="SUPFAM" id="SSF52374">
    <property type="entry name" value="Nucleotidylyl transferase"/>
    <property type="match status" value="1"/>
</dbReference>
<keyword evidence="10" id="KW-0520">NAD</keyword>
<keyword evidence="4 10" id="KW-0548">Nucleotidyltransferase</keyword>
<dbReference type="Proteomes" id="UP000006903">
    <property type="component" value="Chromosome"/>
</dbReference>
<dbReference type="UniPathway" id="UPA00253">
    <property type="reaction ID" value="UER00600"/>
</dbReference>
<dbReference type="GO" id="GO:0005737">
    <property type="term" value="C:cytoplasm"/>
    <property type="evidence" value="ECO:0007669"/>
    <property type="project" value="UniProtKB-SubCell"/>
</dbReference>
<gene>
    <name evidence="12" type="ordered locus">DKAM_1286</name>
</gene>
<dbReference type="GO" id="GO:0004595">
    <property type="term" value="F:pantetheine-phosphate adenylyltransferase activity"/>
    <property type="evidence" value="ECO:0007669"/>
    <property type="project" value="UniProtKB-EC"/>
</dbReference>
<feature type="domain" description="Cytidyltransferase-like" evidence="11">
    <location>
        <begin position="5"/>
        <end position="70"/>
    </location>
</feature>
<comment type="catalytic activity">
    <reaction evidence="10">
        <text>beta-nicotinamide D-ribonucleotide + ATP + H(+) = diphosphate + NAD(+)</text>
        <dbReference type="Rhea" id="RHEA:21360"/>
        <dbReference type="ChEBI" id="CHEBI:14649"/>
        <dbReference type="ChEBI" id="CHEBI:15378"/>
        <dbReference type="ChEBI" id="CHEBI:30616"/>
        <dbReference type="ChEBI" id="CHEBI:33019"/>
        <dbReference type="ChEBI" id="CHEBI:57540"/>
        <dbReference type="EC" id="2.7.7.1"/>
    </reaction>
</comment>
<dbReference type="STRING" id="490899.DKAM_1286"/>
<dbReference type="InterPro" id="IPR014729">
    <property type="entry name" value="Rossmann-like_a/b/a_fold"/>
</dbReference>
<dbReference type="InterPro" id="IPR001980">
    <property type="entry name" value="PPAT"/>
</dbReference>
<evidence type="ECO:0000259" key="11">
    <source>
        <dbReference type="Pfam" id="PF01467"/>
    </source>
</evidence>
<sequence length="175" mass="20161">MNRVLFPGRFQPFHNGHLSVVKRLLEGFDEVVIAIGSAQEGFTCRNPFTAGERLEMIARTLKEEALFEKAWLIPVPDINMPMAWTTYTLSLVPRVSSIASGNPHVLELFKWTGFKTIRVELVEPDKYSGAYIRQLILEGNEYWRKLVPNAISRYIDEVNGVERIREVCRNEHSRN</sequence>
<evidence type="ECO:0000256" key="1">
    <source>
        <dbReference type="ARBA" id="ARBA00010124"/>
    </source>
</evidence>
<dbReference type="AlphaFoldDB" id="B8D681"/>
<dbReference type="RefSeq" id="WP_012608953.1">
    <property type="nucleotide sequence ID" value="NC_011766.1"/>
</dbReference>
<dbReference type="PRINTS" id="PR01020">
    <property type="entry name" value="LPSBIOSNTHSS"/>
</dbReference>
<evidence type="ECO:0000256" key="7">
    <source>
        <dbReference type="ARBA" id="ARBA00022842"/>
    </source>
</evidence>
<accession>B8D681</accession>
<organism evidence="12 13">
    <name type="scientific">Desulfurococcus amylolyticus (strain DSM 18924 / JCM 16383 / VKM B-2413 / 1221n)</name>
    <name type="common">Desulfurococcus kamchatkensis</name>
    <dbReference type="NCBI Taxonomy" id="490899"/>
    <lineage>
        <taxon>Archaea</taxon>
        <taxon>Thermoproteota</taxon>
        <taxon>Thermoprotei</taxon>
        <taxon>Desulfurococcales</taxon>
        <taxon>Desulfurococcaceae</taxon>
        <taxon>Desulfurococcus</taxon>
    </lineage>
</organism>
<comment type="catalytic activity">
    <reaction evidence="9">
        <text>(R)-4'-phosphopantetheine + ATP + H(+) = 3'-dephospho-CoA + diphosphate</text>
        <dbReference type="Rhea" id="RHEA:19801"/>
        <dbReference type="ChEBI" id="CHEBI:15378"/>
        <dbReference type="ChEBI" id="CHEBI:30616"/>
        <dbReference type="ChEBI" id="CHEBI:33019"/>
        <dbReference type="ChEBI" id="CHEBI:57328"/>
        <dbReference type="ChEBI" id="CHEBI:61723"/>
        <dbReference type="EC" id="2.7.7.3"/>
    </reaction>
</comment>
<dbReference type="InterPro" id="IPR004821">
    <property type="entry name" value="Cyt_trans-like"/>
</dbReference>
<keyword evidence="2 10" id="KW-0963">Cytoplasm</keyword>
<proteinExistence type="inferred from homology"/>
<keyword evidence="8" id="KW-0173">Coenzyme A biosynthesis</keyword>